<keyword evidence="1" id="KW-0812">Transmembrane</keyword>
<feature type="transmembrane region" description="Helical" evidence="1">
    <location>
        <begin position="139"/>
        <end position="162"/>
    </location>
</feature>
<keyword evidence="1" id="KW-0472">Membrane</keyword>
<feature type="transmembrane region" description="Helical" evidence="1">
    <location>
        <begin position="110"/>
        <end position="127"/>
    </location>
</feature>
<gene>
    <name evidence="2" type="ORF">KSB_68880</name>
</gene>
<feature type="transmembrane region" description="Helical" evidence="1">
    <location>
        <begin position="182"/>
        <end position="201"/>
    </location>
</feature>
<dbReference type="RefSeq" id="WP_201374707.1">
    <property type="nucleotide sequence ID" value="NZ_BNJG01000003.1"/>
</dbReference>
<organism evidence="2 3">
    <name type="scientific">Ktedonobacter robiniae</name>
    <dbReference type="NCBI Taxonomy" id="2778365"/>
    <lineage>
        <taxon>Bacteria</taxon>
        <taxon>Bacillati</taxon>
        <taxon>Chloroflexota</taxon>
        <taxon>Ktedonobacteria</taxon>
        <taxon>Ktedonobacterales</taxon>
        <taxon>Ktedonobacteraceae</taxon>
        <taxon>Ktedonobacter</taxon>
    </lineage>
</organism>
<feature type="transmembrane region" description="Helical" evidence="1">
    <location>
        <begin position="208"/>
        <end position="232"/>
    </location>
</feature>
<dbReference type="EMBL" id="BNJG01000003">
    <property type="protein sequence ID" value="GHO58413.1"/>
    <property type="molecule type" value="Genomic_DNA"/>
</dbReference>
<feature type="transmembrane region" description="Helical" evidence="1">
    <location>
        <begin position="238"/>
        <end position="258"/>
    </location>
</feature>
<dbReference type="Proteomes" id="UP000654345">
    <property type="component" value="Unassembled WGS sequence"/>
</dbReference>
<evidence type="ECO:0000313" key="3">
    <source>
        <dbReference type="Proteomes" id="UP000654345"/>
    </source>
</evidence>
<evidence type="ECO:0000256" key="1">
    <source>
        <dbReference type="SAM" id="Phobius"/>
    </source>
</evidence>
<feature type="transmembrane region" description="Helical" evidence="1">
    <location>
        <begin position="319"/>
        <end position="344"/>
    </location>
</feature>
<keyword evidence="3" id="KW-1185">Reference proteome</keyword>
<evidence type="ECO:0000313" key="2">
    <source>
        <dbReference type="EMBL" id="GHO58413.1"/>
    </source>
</evidence>
<comment type="caution">
    <text evidence="2">The sequence shown here is derived from an EMBL/GenBank/DDBJ whole genome shotgun (WGS) entry which is preliminary data.</text>
</comment>
<proteinExistence type="predicted"/>
<name>A0ABQ3V0I1_9CHLR</name>
<feature type="transmembrane region" description="Helical" evidence="1">
    <location>
        <begin position="364"/>
        <end position="386"/>
    </location>
</feature>
<keyword evidence="1" id="KW-1133">Transmembrane helix</keyword>
<reference evidence="2 3" key="1">
    <citation type="journal article" date="2021" name="Int. J. Syst. Evol. Microbiol.">
        <title>Reticulibacter mediterranei gen. nov., sp. nov., within the new family Reticulibacteraceae fam. nov., and Ktedonospora formicarum gen. nov., sp. nov., Ktedonobacter robiniae sp. nov., Dictyobacter formicarum sp. nov. and Dictyobacter arantiisoli sp. nov., belonging to the class Ktedonobacteria.</title>
        <authorList>
            <person name="Yabe S."/>
            <person name="Zheng Y."/>
            <person name="Wang C.M."/>
            <person name="Sakai Y."/>
            <person name="Abe K."/>
            <person name="Yokota A."/>
            <person name="Donadio S."/>
            <person name="Cavaletti L."/>
            <person name="Monciardini P."/>
        </authorList>
    </citation>
    <scope>NUCLEOTIDE SEQUENCE [LARGE SCALE GENOMIC DNA]</scope>
    <source>
        <strain evidence="2 3">SOSP1-30</strain>
    </source>
</reference>
<protein>
    <submittedName>
        <fullName evidence="2">Uncharacterized protein</fullName>
    </submittedName>
</protein>
<accession>A0ABQ3V0I1</accession>
<sequence length="419" mass="48185">MSSNTPISFYPLTFVPDSPDVVVGRKDIDSYAVFPEDGAALLQTLQSGASPEEAAQWYLERYAEPIDMEDFLHTLGDLQFIRNGADKGAVPPSTRSSIWQSIGRATFSPLAWIIYSAVLGYALYIMIRFPYLRPGYHNLFFSPYLVVLELGLFLGQFPGILFHELYHVLAGRRLGIPSRLGIGRRLYIIVFETHLTGLWSVPRKARYLPFLSGMLADLLWFALMTIIASLTYTPAHPFSFPGAFCLALAFSTLLRFIWQFYFYLETDTYYVFTNILHCIDLQQTTWQYLWNRIYRLLKLTHKIRDEDAWNPRDRQVARWYVFFFGAGYLFTLGTLFFVGVPTALRIFSGIVADLLNHAAFNLNFWDSCVFLLLNGVQIAVVAWIYWRERKARRAAERSSSVMSHAQNLLPDYVQEKGVL</sequence>